<feature type="compositionally biased region" description="Gly residues" evidence="1">
    <location>
        <begin position="94"/>
        <end position="105"/>
    </location>
</feature>
<feature type="chain" id="PRO_5042072801" description="Carbohydrate-binding protein" evidence="3">
    <location>
        <begin position="26"/>
        <end position="366"/>
    </location>
</feature>
<feature type="region of interest" description="Disordered" evidence="1">
    <location>
        <begin position="187"/>
        <end position="230"/>
    </location>
</feature>
<reference evidence="4" key="1">
    <citation type="submission" date="2021-12" db="EMBL/GenBank/DDBJ databases">
        <title>Prjna785345.</title>
        <authorList>
            <person name="Rujirawat T."/>
            <person name="Krajaejun T."/>
        </authorList>
    </citation>
    <scope>NUCLEOTIDE SEQUENCE</scope>
    <source>
        <strain evidence="4">Pi057C3</strain>
    </source>
</reference>
<feature type="compositionally biased region" description="Low complexity" evidence="1">
    <location>
        <begin position="199"/>
        <end position="230"/>
    </location>
</feature>
<comment type="caution">
    <text evidence="4">The sequence shown here is derived from an EMBL/GenBank/DDBJ whole genome shotgun (WGS) entry which is preliminary data.</text>
</comment>
<keyword evidence="2" id="KW-1133">Transmembrane helix</keyword>
<protein>
    <recommendedName>
        <fullName evidence="6">Carbohydrate-binding protein</fullName>
    </recommendedName>
</protein>
<gene>
    <name evidence="4" type="ORF">P43SY_006403</name>
</gene>
<evidence type="ECO:0000313" key="5">
    <source>
        <dbReference type="Proteomes" id="UP001209570"/>
    </source>
</evidence>
<evidence type="ECO:0000313" key="4">
    <source>
        <dbReference type="EMBL" id="KAJ0395341.1"/>
    </source>
</evidence>
<keyword evidence="2" id="KW-0472">Membrane</keyword>
<dbReference type="CDD" id="cd12087">
    <property type="entry name" value="TM_EGFR-like"/>
    <property type="match status" value="1"/>
</dbReference>
<feature type="region of interest" description="Disordered" evidence="1">
    <location>
        <begin position="278"/>
        <end position="366"/>
    </location>
</feature>
<keyword evidence="3" id="KW-0732">Signal</keyword>
<evidence type="ECO:0000256" key="1">
    <source>
        <dbReference type="SAM" id="MobiDB-lite"/>
    </source>
</evidence>
<name>A0AAD5LBF9_PYTIN</name>
<organism evidence="4 5">
    <name type="scientific">Pythium insidiosum</name>
    <name type="common">Pythiosis disease agent</name>
    <dbReference type="NCBI Taxonomy" id="114742"/>
    <lineage>
        <taxon>Eukaryota</taxon>
        <taxon>Sar</taxon>
        <taxon>Stramenopiles</taxon>
        <taxon>Oomycota</taxon>
        <taxon>Peronosporomycetes</taxon>
        <taxon>Pythiales</taxon>
        <taxon>Pythiaceae</taxon>
        <taxon>Pythium</taxon>
    </lineage>
</organism>
<dbReference type="Proteomes" id="UP001209570">
    <property type="component" value="Unassembled WGS sequence"/>
</dbReference>
<feature type="signal peptide" evidence="3">
    <location>
        <begin position="1"/>
        <end position="25"/>
    </location>
</feature>
<feature type="compositionally biased region" description="Low complexity" evidence="1">
    <location>
        <begin position="296"/>
        <end position="336"/>
    </location>
</feature>
<feature type="region of interest" description="Disordered" evidence="1">
    <location>
        <begin position="93"/>
        <end position="154"/>
    </location>
</feature>
<keyword evidence="2" id="KW-0812">Transmembrane</keyword>
<feature type="compositionally biased region" description="Low complexity" evidence="1">
    <location>
        <begin position="106"/>
        <end position="135"/>
    </location>
</feature>
<sequence>MKMHLRLSACALALLVAASTSSAFAASDAGLATKCKAVKSCKLGGQTDTCTVGQQECPPCMAFDNNACYVKVDGACPFFAKDCEPYFSLTAGGSSTGSGSKGGNGKVKPSGGSKNGSSAGAGETGNANGTDANATKSPAANETTVNSTGKSSSGSEMSIVFGIIGAAIGVIAVAVIFLVLVRRSRAANDEDDELATPQATNKGAGPATTTNATYAPYAQRTGTNPTTPTNRVIKYYNDNALPSPQTRHVGGGFNHGGPTQQPTKVVRPAAAGNAPTFFKNPAAPVAAPAPAPPQQREPAYVAQQQQQQQQTYAPQHQQQQQPMYAAAPAAVTVTTQQHHEEFVVQPDVPLARKASSPRPRRESYEF</sequence>
<dbReference type="AlphaFoldDB" id="A0AAD5LBF9"/>
<feature type="transmembrane region" description="Helical" evidence="2">
    <location>
        <begin position="159"/>
        <end position="181"/>
    </location>
</feature>
<accession>A0AAD5LBF9</accession>
<evidence type="ECO:0000256" key="2">
    <source>
        <dbReference type="SAM" id="Phobius"/>
    </source>
</evidence>
<evidence type="ECO:0000256" key="3">
    <source>
        <dbReference type="SAM" id="SignalP"/>
    </source>
</evidence>
<feature type="compositionally biased region" description="Polar residues" evidence="1">
    <location>
        <begin position="136"/>
        <end position="146"/>
    </location>
</feature>
<proteinExistence type="predicted"/>
<evidence type="ECO:0008006" key="6">
    <source>
        <dbReference type="Google" id="ProtNLM"/>
    </source>
</evidence>
<dbReference type="EMBL" id="JAKCXM010000350">
    <property type="protein sequence ID" value="KAJ0395341.1"/>
    <property type="molecule type" value="Genomic_DNA"/>
</dbReference>
<keyword evidence="5" id="KW-1185">Reference proteome</keyword>